<dbReference type="CDD" id="cd13913">
    <property type="entry name" value="ba3_CcO_II_C"/>
    <property type="match status" value="1"/>
</dbReference>
<dbReference type="Gene3D" id="2.60.40.420">
    <property type="entry name" value="Cupredoxins - blue copper proteins"/>
    <property type="match status" value="1"/>
</dbReference>
<dbReference type="PANTHER" id="PTHR42838">
    <property type="entry name" value="CYTOCHROME C OXIDASE SUBUNIT II"/>
    <property type="match status" value="1"/>
</dbReference>
<dbReference type="PROSITE" id="PS00078">
    <property type="entry name" value="COX2"/>
    <property type="match status" value="1"/>
</dbReference>
<dbReference type="InterPro" id="IPR051403">
    <property type="entry name" value="NosZ/Cyto_c_oxidase_sub2"/>
</dbReference>
<accession>A0ABS6GT06</accession>
<evidence type="ECO:0000259" key="7">
    <source>
        <dbReference type="PROSITE" id="PS50857"/>
    </source>
</evidence>
<evidence type="ECO:0000256" key="6">
    <source>
        <dbReference type="ARBA" id="ARBA00047816"/>
    </source>
</evidence>
<dbReference type="InterPro" id="IPR008972">
    <property type="entry name" value="Cupredoxin"/>
</dbReference>
<comment type="function">
    <text evidence="4">Subunits I and II form the functional core of the enzyme complex. Electrons originating in cytochrome c are transferred via heme a and Cu(A) to the binuclear center formed by heme a3 and Cu(B).</text>
</comment>
<evidence type="ECO:0000256" key="3">
    <source>
        <dbReference type="ARBA" id="ARBA00023008"/>
    </source>
</evidence>
<keyword evidence="9" id="KW-1185">Reference proteome</keyword>
<dbReference type="EMBL" id="JAHLZF010000020">
    <property type="protein sequence ID" value="MBU6081725.1"/>
    <property type="molecule type" value="Genomic_DNA"/>
</dbReference>
<dbReference type="PANTHER" id="PTHR42838:SF2">
    <property type="entry name" value="NITROUS-OXIDE REDUCTASE"/>
    <property type="match status" value="1"/>
</dbReference>
<dbReference type="InterPro" id="IPR002429">
    <property type="entry name" value="CcO_II-like_C"/>
</dbReference>
<reference evidence="8 9" key="1">
    <citation type="journal article" date="2011" name="Int. J. Syst. Evol. Microbiol.">
        <title>Allobacillus halotolerans gen. nov., sp. nov. isolated from shrimp paste.</title>
        <authorList>
            <person name="Sheu S.Y."/>
            <person name="Arun A.B."/>
            <person name="Jiang S.R."/>
            <person name="Young C.C."/>
            <person name="Chen W.M."/>
        </authorList>
    </citation>
    <scope>NUCLEOTIDE SEQUENCE [LARGE SCALE GENOMIC DNA]</scope>
    <source>
        <strain evidence="8 9">LMG 24826</strain>
    </source>
</reference>
<dbReference type="Pfam" id="PF00116">
    <property type="entry name" value="COX2"/>
    <property type="match status" value="1"/>
</dbReference>
<dbReference type="PRINTS" id="PR01166">
    <property type="entry name" value="CYCOXIDASEII"/>
</dbReference>
<comment type="catalytic activity">
    <reaction evidence="6">
        <text>4 Fe(II)-[cytochrome c] + O2 + 8 H(+)(in) = 4 Fe(III)-[cytochrome c] + 2 H2O + 4 H(+)(out)</text>
        <dbReference type="Rhea" id="RHEA:11436"/>
        <dbReference type="Rhea" id="RHEA-COMP:10350"/>
        <dbReference type="Rhea" id="RHEA-COMP:14399"/>
        <dbReference type="ChEBI" id="CHEBI:15377"/>
        <dbReference type="ChEBI" id="CHEBI:15378"/>
        <dbReference type="ChEBI" id="CHEBI:15379"/>
        <dbReference type="ChEBI" id="CHEBI:29033"/>
        <dbReference type="ChEBI" id="CHEBI:29034"/>
        <dbReference type="EC" id="7.1.1.9"/>
    </reaction>
</comment>
<protein>
    <recommendedName>
        <fullName evidence="5">Cytochrome aa3 subunit 2</fullName>
    </recommendedName>
</protein>
<name>A0ABS6GT06_9BACI</name>
<gene>
    <name evidence="8" type="ORF">KQ486_11940</name>
</gene>
<dbReference type="InterPro" id="IPR034214">
    <property type="entry name" value="Ba3_CcO_II_C"/>
</dbReference>
<evidence type="ECO:0000256" key="1">
    <source>
        <dbReference type="ARBA" id="ARBA00004196"/>
    </source>
</evidence>
<sequence>MHMHKFEKIWMIVGIITLISFLTIVGVQAFSKAEGGEHQGAPSDMTLVDPETVTESAPFNEPGLKQIGENEYELIMVLQSYGFTPGDIEIPQGATVHIKATSLDVVHGFEIAGTTANMMVTPGHVNSMTYTFNEKGSYLILCNEYCGTGHHFMSTNLEVI</sequence>
<keyword evidence="2" id="KW-0479">Metal-binding</keyword>
<dbReference type="Proteomes" id="UP000812672">
    <property type="component" value="Unassembled WGS sequence"/>
</dbReference>
<dbReference type="PROSITE" id="PS50857">
    <property type="entry name" value="COX2_CUA"/>
    <property type="match status" value="1"/>
</dbReference>
<dbReference type="SUPFAM" id="SSF49503">
    <property type="entry name" value="Cupredoxins"/>
    <property type="match status" value="1"/>
</dbReference>
<evidence type="ECO:0000313" key="8">
    <source>
        <dbReference type="EMBL" id="MBU6081725.1"/>
    </source>
</evidence>
<evidence type="ECO:0000256" key="4">
    <source>
        <dbReference type="ARBA" id="ARBA00024688"/>
    </source>
</evidence>
<organism evidence="8 9">
    <name type="scientific">Allobacillus halotolerans</name>
    <dbReference type="NCBI Taxonomy" id="570278"/>
    <lineage>
        <taxon>Bacteria</taxon>
        <taxon>Bacillati</taxon>
        <taxon>Bacillota</taxon>
        <taxon>Bacilli</taxon>
        <taxon>Bacillales</taxon>
        <taxon>Bacillaceae</taxon>
        <taxon>Allobacillus</taxon>
    </lineage>
</organism>
<evidence type="ECO:0000256" key="2">
    <source>
        <dbReference type="ARBA" id="ARBA00022723"/>
    </source>
</evidence>
<evidence type="ECO:0000313" key="9">
    <source>
        <dbReference type="Proteomes" id="UP000812672"/>
    </source>
</evidence>
<dbReference type="InterPro" id="IPR001505">
    <property type="entry name" value="Copper_CuA"/>
</dbReference>
<comment type="caution">
    <text evidence="8">The sequence shown here is derived from an EMBL/GenBank/DDBJ whole genome shotgun (WGS) entry which is preliminary data.</text>
</comment>
<keyword evidence="3" id="KW-0186">Copper</keyword>
<evidence type="ECO:0000256" key="5">
    <source>
        <dbReference type="ARBA" id="ARBA00031399"/>
    </source>
</evidence>
<proteinExistence type="predicted"/>
<feature type="domain" description="Cytochrome oxidase subunit II copper A binding" evidence="7">
    <location>
        <begin position="54"/>
        <end position="160"/>
    </location>
</feature>
<comment type="subcellular location">
    <subcellularLocation>
        <location evidence="1">Cell envelope</location>
    </subcellularLocation>
</comment>